<dbReference type="GO" id="GO:0044877">
    <property type="term" value="F:protein-containing complex binding"/>
    <property type="evidence" value="ECO:0007669"/>
    <property type="project" value="InterPro"/>
</dbReference>
<comment type="catalytic activity">
    <reaction evidence="8 10">
        <text>L-threonyl-[protein] + ATP = O-phospho-L-threonyl-[protein] + ADP + H(+)</text>
        <dbReference type="Rhea" id="RHEA:46608"/>
        <dbReference type="Rhea" id="RHEA-COMP:11060"/>
        <dbReference type="Rhea" id="RHEA-COMP:11605"/>
        <dbReference type="ChEBI" id="CHEBI:15378"/>
        <dbReference type="ChEBI" id="CHEBI:30013"/>
        <dbReference type="ChEBI" id="CHEBI:30616"/>
        <dbReference type="ChEBI" id="CHEBI:61977"/>
        <dbReference type="ChEBI" id="CHEBI:456216"/>
        <dbReference type="EC" id="2.7.11.1"/>
    </reaction>
</comment>
<evidence type="ECO:0000313" key="14">
    <source>
        <dbReference type="EMBL" id="CAD9234552.1"/>
    </source>
</evidence>
<dbReference type="Pfam" id="PF02259">
    <property type="entry name" value="FAT"/>
    <property type="match status" value="1"/>
</dbReference>
<dbReference type="GO" id="GO:0031931">
    <property type="term" value="C:TORC1 complex"/>
    <property type="evidence" value="ECO:0007669"/>
    <property type="project" value="TreeGrafter"/>
</dbReference>
<dbReference type="SUPFAM" id="SSF47212">
    <property type="entry name" value="FKBP12-rapamycin-binding domain of FKBP-rapamycin-associated protein (FRAP)"/>
    <property type="match status" value="1"/>
</dbReference>
<dbReference type="InterPro" id="IPR011989">
    <property type="entry name" value="ARM-like"/>
</dbReference>
<dbReference type="Gene3D" id="3.30.1010.10">
    <property type="entry name" value="Phosphatidylinositol 3-kinase Catalytic Subunit, Chain A, domain 4"/>
    <property type="match status" value="1"/>
</dbReference>
<protein>
    <recommendedName>
        <fullName evidence="10">Serine/threonine-protein kinase TOR</fullName>
        <ecNumber evidence="10">2.7.11.1</ecNumber>
    </recommendedName>
</protein>
<proteinExistence type="inferred from homology"/>
<dbReference type="InterPro" id="IPR050517">
    <property type="entry name" value="DDR_Repair_Kinase"/>
</dbReference>
<dbReference type="Pfam" id="PF08771">
    <property type="entry name" value="FRB_dom"/>
    <property type="match status" value="1"/>
</dbReference>
<dbReference type="GO" id="GO:0004674">
    <property type="term" value="F:protein serine/threonine kinase activity"/>
    <property type="evidence" value="ECO:0007669"/>
    <property type="project" value="UniProtKB-KW"/>
</dbReference>
<dbReference type="PROSITE" id="PS51190">
    <property type="entry name" value="FATC"/>
    <property type="match status" value="1"/>
</dbReference>
<dbReference type="InterPro" id="IPR018936">
    <property type="entry name" value="PI3/4_kinase_CS"/>
</dbReference>
<dbReference type="InterPro" id="IPR036940">
    <property type="entry name" value="PI3/4_kinase_cat_sf"/>
</dbReference>
<dbReference type="Gene3D" id="1.10.1070.11">
    <property type="entry name" value="Phosphatidylinositol 3-/4-kinase, catalytic domain"/>
    <property type="match status" value="1"/>
</dbReference>
<evidence type="ECO:0000259" key="13">
    <source>
        <dbReference type="PROSITE" id="PS51190"/>
    </source>
</evidence>
<dbReference type="PROSITE" id="PS50290">
    <property type="entry name" value="PI3_4_KINASE_3"/>
    <property type="match status" value="1"/>
</dbReference>
<evidence type="ECO:0000256" key="7">
    <source>
        <dbReference type="ARBA" id="ARBA00022840"/>
    </source>
</evidence>
<dbReference type="InterPro" id="IPR003152">
    <property type="entry name" value="FATC_dom"/>
</dbReference>
<dbReference type="SMART" id="SM00146">
    <property type="entry name" value="PI3Kc"/>
    <property type="match status" value="1"/>
</dbReference>
<dbReference type="InterPro" id="IPR003151">
    <property type="entry name" value="PIK-rel_kinase_FAT"/>
</dbReference>
<dbReference type="InterPro" id="IPR026683">
    <property type="entry name" value="TOR_cat"/>
</dbReference>
<dbReference type="InterPro" id="IPR000403">
    <property type="entry name" value="PI3/4_kinase_cat_dom"/>
</dbReference>
<dbReference type="Pfam" id="PF11865">
    <property type="entry name" value="mTOR_dom"/>
    <property type="match status" value="1"/>
</dbReference>
<dbReference type="PANTHER" id="PTHR11139:SF9">
    <property type="entry name" value="SERINE_THREONINE-PROTEIN KINASE MTOR"/>
    <property type="match status" value="1"/>
</dbReference>
<keyword evidence="2 10" id="KW-0723">Serine/threonine-protein kinase</keyword>
<reference evidence="14" key="1">
    <citation type="submission" date="2021-01" db="EMBL/GenBank/DDBJ databases">
        <authorList>
            <person name="Corre E."/>
            <person name="Pelletier E."/>
            <person name="Niang G."/>
            <person name="Scheremetjew M."/>
            <person name="Finn R."/>
            <person name="Kale V."/>
            <person name="Holt S."/>
            <person name="Cochrane G."/>
            <person name="Meng A."/>
            <person name="Brown T."/>
            <person name="Cohen L."/>
        </authorList>
    </citation>
    <scope>NUCLEOTIDE SEQUENCE</scope>
    <source>
        <strain evidence="14">SAG 36.94</strain>
    </source>
</reference>
<keyword evidence="3 10" id="KW-0808">Transferase</keyword>
<dbReference type="Gene3D" id="1.20.120.150">
    <property type="entry name" value="FKBP12-rapamycin binding domain"/>
    <property type="match status" value="1"/>
</dbReference>
<dbReference type="SMART" id="SM01346">
    <property type="entry name" value="DUF3385"/>
    <property type="match status" value="1"/>
</dbReference>
<feature type="domain" description="FATC" evidence="13">
    <location>
        <begin position="2442"/>
        <end position="2474"/>
    </location>
</feature>
<dbReference type="PANTHER" id="PTHR11139">
    <property type="entry name" value="ATAXIA TELANGIECTASIA MUTATED ATM -RELATED"/>
    <property type="match status" value="1"/>
</dbReference>
<dbReference type="GO" id="GO:0005737">
    <property type="term" value="C:cytoplasm"/>
    <property type="evidence" value="ECO:0007669"/>
    <property type="project" value="TreeGrafter"/>
</dbReference>
<evidence type="ECO:0000256" key="4">
    <source>
        <dbReference type="ARBA" id="ARBA00022737"/>
    </source>
</evidence>
<dbReference type="InterPro" id="IPR016024">
    <property type="entry name" value="ARM-type_fold"/>
</dbReference>
<dbReference type="FunFam" id="3.30.1010.10:FF:000006">
    <property type="entry name" value="Serine/threonine-protein kinase TOR"/>
    <property type="match status" value="1"/>
</dbReference>
<evidence type="ECO:0000256" key="9">
    <source>
        <dbReference type="ARBA" id="ARBA00048679"/>
    </source>
</evidence>
<dbReference type="InterPro" id="IPR024585">
    <property type="entry name" value="mTOR_dom"/>
</dbReference>
<evidence type="ECO:0000259" key="11">
    <source>
        <dbReference type="PROSITE" id="PS50290"/>
    </source>
</evidence>
<keyword evidence="7 10" id="KW-0067">ATP-binding</keyword>
<dbReference type="GO" id="GO:0005524">
    <property type="term" value="F:ATP binding"/>
    <property type="evidence" value="ECO:0007669"/>
    <property type="project" value="UniProtKB-KW"/>
</dbReference>
<comment type="catalytic activity">
    <reaction evidence="9">
        <text>L-seryl-[protein] + ATP = O-phospho-L-seryl-[protein] + ADP + H(+)</text>
        <dbReference type="Rhea" id="RHEA:17989"/>
        <dbReference type="Rhea" id="RHEA-COMP:9863"/>
        <dbReference type="Rhea" id="RHEA-COMP:11604"/>
        <dbReference type="ChEBI" id="CHEBI:15378"/>
        <dbReference type="ChEBI" id="CHEBI:29999"/>
        <dbReference type="ChEBI" id="CHEBI:30616"/>
        <dbReference type="ChEBI" id="CHEBI:83421"/>
        <dbReference type="ChEBI" id="CHEBI:456216"/>
        <dbReference type="EC" id="2.7.11.1"/>
    </reaction>
</comment>
<keyword evidence="6 10" id="KW-0418">Kinase</keyword>
<evidence type="ECO:0000256" key="6">
    <source>
        <dbReference type="ARBA" id="ARBA00022777"/>
    </source>
</evidence>
<dbReference type="EC" id="2.7.11.1" evidence="10"/>
<dbReference type="CDD" id="cd05169">
    <property type="entry name" value="PIKKc_TOR"/>
    <property type="match status" value="1"/>
</dbReference>
<dbReference type="SMART" id="SM01343">
    <property type="entry name" value="FATC"/>
    <property type="match status" value="1"/>
</dbReference>
<evidence type="ECO:0000256" key="5">
    <source>
        <dbReference type="ARBA" id="ARBA00022741"/>
    </source>
</evidence>
<dbReference type="InterPro" id="IPR057564">
    <property type="entry name" value="HEAT_ATR"/>
</dbReference>
<accession>A0A7S1TEY1</accession>
<feature type="domain" description="FAT" evidence="12">
    <location>
        <begin position="1309"/>
        <end position="1875"/>
    </location>
</feature>
<dbReference type="Pfam" id="PF00454">
    <property type="entry name" value="PI3_PI4_kinase"/>
    <property type="match status" value="1"/>
</dbReference>
<organism evidence="14">
    <name type="scientific">Compsopogon caeruleus</name>
    <dbReference type="NCBI Taxonomy" id="31354"/>
    <lineage>
        <taxon>Eukaryota</taxon>
        <taxon>Rhodophyta</taxon>
        <taxon>Compsopogonophyceae</taxon>
        <taxon>Compsopogonales</taxon>
        <taxon>Compsopogonaceae</taxon>
        <taxon>Compsopogon</taxon>
    </lineage>
</organism>
<evidence type="ECO:0000256" key="1">
    <source>
        <dbReference type="ARBA" id="ARBA00011031"/>
    </source>
</evidence>
<dbReference type="Pfam" id="PF02260">
    <property type="entry name" value="FATC"/>
    <property type="match status" value="1"/>
</dbReference>
<dbReference type="GO" id="GO:0016242">
    <property type="term" value="P:negative regulation of macroautophagy"/>
    <property type="evidence" value="ECO:0007669"/>
    <property type="project" value="TreeGrafter"/>
</dbReference>
<dbReference type="PROSITE" id="PS51189">
    <property type="entry name" value="FAT"/>
    <property type="match status" value="1"/>
</dbReference>
<dbReference type="InterPro" id="IPR011009">
    <property type="entry name" value="Kinase-like_dom_sf"/>
</dbReference>
<dbReference type="InterPro" id="IPR009076">
    <property type="entry name" value="FRB_dom"/>
</dbReference>
<dbReference type="Pfam" id="PF23593">
    <property type="entry name" value="HEAT_ATR"/>
    <property type="match status" value="1"/>
</dbReference>
<dbReference type="PROSITE" id="PS00915">
    <property type="entry name" value="PI3_4_KINASE_1"/>
    <property type="match status" value="1"/>
</dbReference>
<dbReference type="SUPFAM" id="SSF48371">
    <property type="entry name" value="ARM repeat"/>
    <property type="match status" value="2"/>
</dbReference>
<dbReference type="FunFam" id="1.10.1070.11:FF:000029">
    <property type="entry name" value="Serine/threonine-protein kinase TOR"/>
    <property type="match status" value="1"/>
</dbReference>
<sequence length="2474" mass="277107">MDQVLLRLEDVRSARTDEDRVLAAKALRETLEGEEHTGSFAMTMSSSSPMLHQRKDVMQQVQMSLQKLLLSKTAADRFGGLAVLLELLSLAGEQDSDKLQWTYQGLHSVLKKVYDIETARRAAHVLGILARWGGHISNRAVNAELAVAIERLGDSTGSDEKASISRAAAVMVIHQLTLNAPTVVYGTRTQIIESIWNGVCDVRLDVRLESASALGALLRIVGQRELSESEIVVSSLINKIDSWLGPGKGSTQQIHGALLALNELLTNPAVKDLIIDELERLCDTVLYFQDHRDRHVRRTVAVALPCLSASRPDLFSGEGGQWRFDSSFRFLAQLVRSRQSDAAFYSLSQTATTVGKDIFQPYVKESLELVQFELQQAPRNSSGSTMALACAASIIRISSSSDDEFVRSLHRLLDSMCSVGLSSALVDACQAIATHVPSLKTYVQERILHSASEILKPRESASQSEICEALIVVGSIDLSGIDSAFLCNYARDCFAHHMGCHRAQIRLEAVKSLAKILRTMTVEKSSVLDTSVFRETTRIVSTCITDPDPHIRHVAFDELVSCPSLYPYLCQPERLRELLLGLYDERLYVQEKAIELIGKLSVISPAYTLPSLRKFLIDTIVALKSDGYFLRRYRSQRGHLLSIIVRDAPNLVTPYAHRIAGVAVVRIQDALARRDIEDATPLVTTVAYLSGLLVDLSAFVEELMPLLMRCLRLSSSEKQFRITVFHAMSNFVNNSGFVITPYIDDPTVLDSILSALKNEDQSTREAASRLLGSLGAVDPEEFKHAALPLATARDIVDSLDNATSQSSFNSKKVFLRDEVGAKQSSLSKQPNQPWSTSNQIVHYTESPAWSQIDLKTESLIGRLSHPFTGNPEYFPSASLDALHKVLADNRLFHLHRMAVAAIVSIIQSLGPKCYPYLSATLPRLLWLIRPASPRENSFREFVLKQLGEIVQVAQQHIKHFVNDIFLLIEEYWDAGPQLLKHILELVERVCGSLGDEFRAVLGTLLPRVLRILNSEDSVAVNVFRAFETFGRHLDDHPLPMFSSIIAVIEDPRRSVLVRNSGLKSLARLVRVLSIVDHGPSLIHPLVRIIQSRKSHELSVSAAHALFAIGLKIPSIFGLFEPLIRMTLRRSSLTNELLEELLDNWNNADRIQRLAEVDRNVAGQGIPFSGVSPGGGGMRRPDHLGPVGGYHINASALQEAWQVGRRCTREDWEQWIQALGSALFRESGHASIRSCARIAEAHQPLARELFNAAFLSCWRELQPGVQPKLAEAVENALSSPSLPLDVLQTLLSLAEYMEHDEKPLPIDLRLLAAVSLRCGALAKALHYKEVEYSRNAVAAVSGDDGLISIYDALGHRESAVGTLVVTERSYGLHRREQWLTKLQKWDEALIAYEAALELEQDARIRWEYRKGQIRCLNELGEWRKMDLICQDEWTTHNDNRIARVELACVGAVDVVLNRGRWDQFLERVQYLSSETFDGAVLRAISFIHGNRFDKAQNLVEEARRILDTGLAARAAEGYPRAYEEAVKAQMLVELDEAIALLRIGKPEAVVRRLANAWSKRLMGCRRDHRTWHKLLAIRSLLLTPSEMEEDWLQFASICRNSGRLPMASEALRALLPSDKIQAGIASAIVYQNLSSDRIDTWNPDVVLEGCNPKVVLSFLEHLWASGRKKDAYLTLKRRAWGSVNPTPKDARMVSTLFTILVDWSRRLRESSEFRNGNTDDLSLNHALECGLWAAQIDPTWSGAWRSWALVNVEAIEVSDRERRSPESPLTLVIHAIVAFFRSISLAGSKQKTNLQDALRILTLWFRYGENSDVSEAVFIGANSSEPDMWLDVIPQMIARLHSPIEKVRSGLKQLLLRVGAAHPQALVYPLTVAALSTEDVRRQAAVDMLDQFKLHSPVLVEQAGLVSHELIRVAILWNELWHEGLEEAARLHFGEKNTVGMLTVLEPLHRMMEAGPETLREKAFHRDFANDLSEAYELCNRFKANGHEEDINRAWDLYYHVFSRVNKQLPQLTSLELSQVSPKLLNSKSLEIVVPGTYTAGSVEEGLVTIVGFAPTCLVIASKQRPRKIVMYGSDGKEYAFLLKGHEDLRQDERVMQLFGLVNNLFAQSEDPGISRDLAITRFSVIPLSGNSGLIGWVPGCDTLHAIVKDFREGRRVLLNVEHRLMLKMAPNYDILPLYRKVEVFEFALNNTTGSDIAKVLWLKSRNAEMWLDRRTNFIRSLAMMSIVGYILGLGDRHPSNLMLERDTGKILHIDFGDCFEVAMTREKYPEKIPFRLTRMLQQALEKCGVEGYFRHTCEAVMRVLRDDSASVMAMLEAFAYDPLVNWRLMVEDDGAPKTLVQSRAPEIVHHANEDLQMGRFSLSKSRRLLETGAASLRDIAQFATGESSRDPGETLTSQTARSRVQRPIAAGNDYADVINRKAVAAIRRVSNKLSGRDFESDIPLGVPEQVDRLIHQAMDVELLCQCYVGWCAFW</sequence>
<feature type="domain" description="PI3K/PI4K catalytic" evidence="11">
    <location>
        <begin position="2052"/>
        <end position="2371"/>
    </location>
</feature>
<dbReference type="GO" id="GO:0031932">
    <property type="term" value="C:TORC2 complex"/>
    <property type="evidence" value="ECO:0007669"/>
    <property type="project" value="TreeGrafter"/>
</dbReference>
<evidence type="ECO:0000256" key="8">
    <source>
        <dbReference type="ARBA" id="ARBA00047899"/>
    </source>
</evidence>
<evidence type="ECO:0000256" key="2">
    <source>
        <dbReference type="ARBA" id="ARBA00022527"/>
    </source>
</evidence>
<dbReference type="GO" id="GO:0031929">
    <property type="term" value="P:TOR signaling"/>
    <property type="evidence" value="ECO:0007669"/>
    <property type="project" value="TreeGrafter"/>
</dbReference>
<evidence type="ECO:0000256" key="3">
    <source>
        <dbReference type="ARBA" id="ARBA00022679"/>
    </source>
</evidence>
<dbReference type="SMART" id="SM01345">
    <property type="entry name" value="Rapamycin_bind"/>
    <property type="match status" value="1"/>
</dbReference>
<dbReference type="SUPFAM" id="SSF56112">
    <property type="entry name" value="Protein kinase-like (PK-like)"/>
    <property type="match status" value="1"/>
</dbReference>
<dbReference type="GO" id="GO:0005634">
    <property type="term" value="C:nucleus"/>
    <property type="evidence" value="ECO:0007669"/>
    <property type="project" value="TreeGrafter"/>
</dbReference>
<dbReference type="InterPro" id="IPR014009">
    <property type="entry name" value="PIK_FAT"/>
</dbReference>
<name>A0A7S1TEY1_9RHOD</name>
<gene>
    <name evidence="14" type="ORF">CCAE0312_LOCUS6641</name>
</gene>
<dbReference type="EMBL" id="HBGH01011950">
    <property type="protein sequence ID" value="CAD9234552.1"/>
    <property type="molecule type" value="Transcribed_RNA"/>
</dbReference>
<comment type="similarity">
    <text evidence="1 10">Belongs to the PI3/PI4-kinase family.</text>
</comment>
<keyword evidence="4" id="KW-0677">Repeat</keyword>
<dbReference type="PROSITE" id="PS00916">
    <property type="entry name" value="PI3_4_KINASE_2"/>
    <property type="match status" value="1"/>
</dbReference>
<evidence type="ECO:0000256" key="10">
    <source>
        <dbReference type="RuleBase" id="RU364109"/>
    </source>
</evidence>
<dbReference type="Gene3D" id="1.25.10.10">
    <property type="entry name" value="Leucine-rich Repeat Variant"/>
    <property type="match status" value="3"/>
</dbReference>
<dbReference type="InterPro" id="IPR036738">
    <property type="entry name" value="FRB_sf"/>
</dbReference>
<evidence type="ECO:0000259" key="12">
    <source>
        <dbReference type="PROSITE" id="PS51189"/>
    </source>
</evidence>
<keyword evidence="5 10" id="KW-0547">Nucleotide-binding</keyword>
<dbReference type="FunFam" id="1.20.120.150:FF:000001">
    <property type="entry name" value="Serine/threonine-protein kinase TOR"/>
    <property type="match status" value="1"/>
</dbReference>